<name>A0A6B2NRR0_9RHOB</name>
<gene>
    <name evidence="1" type="ORF">G0P99_09915</name>
</gene>
<dbReference type="AlphaFoldDB" id="A0A6B2NRR0"/>
<reference evidence="1" key="1">
    <citation type="submission" date="2020-02" db="EMBL/GenBank/DDBJ databases">
        <title>Delineation of the pyrene-degrading pathway in Roseobacter clade bacteria by genomic analysis.</title>
        <authorList>
            <person name="Zhou H."/>
            <person name="Wang H."/>
        </authorList>
    </citation>
    <scope>NUCLEOTIDE SEQUENCE</scope>
    <source>
        <strain evidence="1">PrR005</strain>
    </source>
</reference>
<dbReference type="RefSeq" id="WP_164129308.1">
    <property type="nucleotide sequence ID" value="NZ_JAAGOX010000012.1"/>
</dbReference>
<evidence type="ECO:0000313" key="1">
    <source>
        <dbReference type="EMBL" id="NDW45277.1"/>
    </source>
</evidence>
<accession>A0A6B2NRR0</accession>
<dbReference type="EMBL" id="JAAGOX010000012">
    <property type="protein sequence ID" value="NDW45277.1"/>
    <property type="molecule type" value="Genomic_DNA"/>
</dbReference>
<proteinExistence type="predicted"/>
<protein>
    <submittedName>
        <fullName evidence="1">Uncharacterized protein</fullName>
    </submittedName>
</protein>
<comment type="caution">
    <text evidence="1">The sequence shown here is derived from an EMBL/GenBank/DDBJ whole genome shotgun (WGS) entry which is preliminary data.</text>
</comment>
<sequence>MKISESFWKTMREARLNQLIHAGFKPEFAESFANTEDKYRKKLSENHEPWAGVVATLEFEDDEHGDTHWFIVCNHFLE</sequence>
<organism evidence="1">
    <name type="scientific">Ruegeria sp. PrR005</name>
    <dbReference type="NCBI Taxonomy" id="2706882"/>
    <lineage>
        <taxon>Bacteria</taxon>
        <taxon>Pseudomonadati</taxon>
        <taxon>Pseudomonadota</taxon>
        <taxon>Alphaproteobacteria</taxon>
        <taxon>Rhodobacterales</taxon>
        <taxon>Roseobacteraceae</taxon>
        <taxon>Ruegeria</taxon>
    </lineage>
</organism>